<dbReference type="OrthoDB" id="16979at2759"/>
<dbReference type="Pfam" id="PF22602">
    <property type="entry name" value="NXF_NTF2"/>
    <property type="match status" value="1"/>
</dbReference>
<keyword evidence="8" id="KW-1185">Reference proteome</keyword>
<evidence type="ECO:0000313" key="7">
    <source>
        <dbReference type="EMBL" id="EGC31888.1"/>
    </source>
</evidence>
<dbReference type="GO" id="GO:0003723">
    <property type="term" value="F:RNA binding"/>
    <property type="evidence" value="ECO:0000318"/>
    <property type="project" value="GO_Central"/>
</dbReference>
<dbReference type="AlphaFoldDB" id="F0ZVY7"/>
<evidence type="ECO:0000256" key="3">
    <source>
        <dbReference type="ARBA" id="ARBA00022737"/>
    </source>
</evidence>
<protein>
    <submittedName>
        <fullName evidence="7">Uncharacterized protein</fullName>
    </submittedName>
</protein>
<dbReference type="InterPro" id="IPR002075">
    <property type="entry name" value="NTF2_dom"/>
</dbReference>
<reference evidence="8" key="1">
    <citation type="journal article" date="2011" name="Genome Biol.">
        <title>Comparative genomics of the social amoebae Dictyostelium discoideum and Dictyostelium purpureum.</title>
        <authorList>
            <consortium name="US DOE Joint Genome Institute (JGI-PGF)"/>
            <person name="Sucgang R."/>
            <person name="Kuo A."/>
            <person name="Tian X."/>
            <person name="Salerno W."/>
            <person name="Parikh A."/>
            <person name="Feasley C.L."/>
            <person name="Dalin E."/>
            <person name="Tu H."/>
            <person name="Huang E."/>
            <person name="Barry K."/>
            <person name="Lindquist E."/>
            <person name="Shapiro H."/>
            <person name="Bruce D."/>
            <person name="Schmutz J."/>
            <person name="Salamov A."/>
            <person name="Fey P."/>
            <person name="Gaudet P."/>
            <person name="Anjard C."/>
            <person name="Babu M.M."/>
            <person name="Basu S."/>
            <person name="Bushmanova Y."/>
            <person name="van der Wel H."/>
            <person name="Katoh-Kurasawa M."/>
            <person name="Dinh C."/>
            <person name="Coutinho P.M."/>
            <person name="Saito T."/>
            <person name="Elias M."/>
            <person name="Schaap P."/>
            <person name="Kay R.R."/>
            <person name="Henrissat B."/>
            <person name="Eichinger L."/>
            <person name="Rivero F."/>
            <person name="Putnam N.H."/>
            <person name="West C.M."/>
            <person name="Loomis W.F."/>
            <person name="Chisholm R.L."/>
            <person name="Shaulsky G."/>
            <person name="Strassmann J.E."/>
            <person name="Queller D.C."/>
            <person name="Kuspa A."/>
            <person name="Grigoriev I.V."/>
        </authorList>
    </citation>
    <scope>NUCLEOTIDE SEQUENCE [LARGE SCALE GENOMIC DNA]</scope>
    <source>
        <strain evidence="8">QSDP1</strain>
    </source>
</reference>
<dbReference type="InterPro" id="IPR018222">
    <property type="entry name" value="Nuclear_transport_factor_2_euk"/>
</dbReference>
<dbReference type="Pfam" id="PF03943">
    <property type="entry name" value="TAP_C"/>
    <property type="match status" value="1"/>
</dbReference>
<dbReference type="PROSITE" id="PS51281">
    <property type="entry name" value="TAP_C"/>
    <property type="match status" value="1"/>
</dbReference>
<organism evidence="7 8">
    <name type="scientific">Dictyostelium purpureum</name>
    <name type="common">Slime mold</name>
    <dbReference type="NCBI Taxonomy" id="5786"/>
    <lineage>
        <taxon>Eukaryota</taxon>
        <taxon>Amoebozoa</taxon>
        <taxon>Evosea</taxon>
        <taxon>Eumycetozoa</taxon>
        <taxon>Dictyostelia</taxon>
        <taxon>Dictyosteliales</taxon>
        <taxon>Dictyosteliaceae</taxon>
        <taxon>Dictyostelium</taxon>
    </lineage>
</organism>
<dbReference type="SUPFAM" id="SSF46934">
    <property type="entry name" value="UBA-like"/>
    <property type="match status" value="1"/>
</dbReference>
<keyword evidence="4" id="KW-0539">Nucleus</keyword>
<feature type="domain" description="NTF2" evidence="5">
    <location>
        <begin position="43"/>
        <end position="199"/>
    </location>
</feature>
<dbReference type="OMA" id="PEFANEC"/>
<name>F0ZVY7_DICPU</name>
<keyword evidence="2" id="KW-0433">Leucine-rich repeat</keyword>
<evidence type="ECO:0000256" key="4">
    <source>
        <dbReference type="ARBA" id="ARBA00023242"/>
    </source>
</evidence>
<dbReference type="InterPro" id="IPR005637">
    <property type="entry name" value="TAP_C_dom"/>
</dbReference>
<dbReference type="KEGG" id="dpp:DICPUDRAFT_39232"/>
<gene>
    <name evidence="7" type="ORF">DICPUDRAFT_39232</name>
</gene>
<evidence type="ECO:0000256" key="2">
    <source>
        <dbReference type="ARBA" id="ARBA00022614"/>
    </source>
</evidence>
<dbReference type="EMBL" id="GL871224">
    <property type="protein sequence ID" value="EGC31888.1"/>
    <property type="molecule type" value="Genomic_DNA"/>
</dbReference>
<dbReference type="VEuPathDB" id="AmoebaDB:DICPUDRAFT_39232"/>
<dbReference type="Gene3D" id="3.10.450.50">
    <property type="match status" value="1"/>
</dbReference>
<comment type="subcellular location">
    <subcellularLocation>
        <location evidence="1">Nucleus</location>
    </subcellularLocation>
</comment>
<dbReference type="InterPro" id="IPR032710">
    <property type="entry name" value="NTF2-like_dom_sf"/>
</dbReference>
<accession>F0ZVY7</accession>
<dbReference type="STRING" id="5786.F0ZVY7"/>
<dbReference type="PROSITE" id="PS50177">
    <property type="entry name" value="NTF2_DOMAIN"/>
    <property type="match status" value="1"/>
</dbReference>
<evidence type="ECO:0000259" key="6">
    <source>
        <dbReference type="PROSITE" id="PS51281"/>
    </source>
</evidence>
<dbReference type="GO" id="GO:0016973">
    <property type="term" value="P:poly(A)+ mRNA export from nucleus"/>
    <property type="evidence" value="ECO:0000318"/>
    <property type="project" value="GO_Central"/>
</dbReference>
<dbReference type="GO" id="GO:0005634">
    <property type="term" value="C:nucleus"/>
    <property type="evidence" value="ECO:0000318"/>
    <property type="project" value="GO_Central"/>
</dbReference>
<dbReference type="Proteomes" id="UP000001064">
    <property type="component" value="Unassembled WGS sequence"/>
</dbReference>
<evidence type="ECO:0000259" key="5">
    <source>
        <dbReference type="PROSITE" id="PS50177"/>
    </source>
</evidence>
<keyword evidence="3" id="KW-0677">Repeat</keyword>
<dbReference type="SUPFAM" id="SSF54427">
    <property type="entry name" value="NTF2-like"/>
    <property type="match status" value="1"/>
</dbReference>
<dbReference type="FunFam" id="3.10.450.50:FF:000013">
    <property type="entry name" value="mRNA export factor mex67"/>
    <property type="match status" value="1"/>
</dbReference>
<feature type="non-terminal residue" evidence="7">
    <location>
        <position position="272"/>
    </location>
</feature>
<dbReference type="CDD" id="cd14342">
    <property type="entry name" value="UBA_TAP-C"/>
    <property type="match status" value="1"/>
</dbReference>
<dbReference type="GeneID" id="10507775"/>
<dbReference type="Gene3D" id="1.10.8.10">
    <property type="entry name" value="DNA helicase RuvA subunit, C-terminal domain"/>
    <property type="match status" value="1"/>
</dbReference>
<evidence type="ECO:0000313" key="8">
    <source>
        <dbReference type="Proteomes" id="UP000001064"/>
    </source>
</evidence>
<dbReference type="SMART" id="SM00804">
    <property type="entry name" value="TAP_C"/>
    <property type="match status" value="1"/>
</dbReference>
<dbReference type="InParanoid" id="F0ZVY7"/>
<dbReference type="PANTHER" id="PTHR10662">
    <property type="entry name" value="NUCLEAR RNA EXPORT FACTOR"/>
    <property type="match status" value="1"/>
</dbReference>
<proteinExistence type="predicted"/>
<dbReference type="InterPro" id="IPR030217">
    <property type="entry name" value="NXF_fam"/>
</dbReference>
<sequence>EGAKKFPDSKSLDGKEIGSKNLLLRPIPPLRPNYCDSIERQQFSYRFLEKFFNVYDANRENIIKVYTNESKFSMTYLADSESLPIKGSDKVYQRSNRNLMKPMGNNKKTKILYSGYDKIYKFFKLCPKTQHSLSSSIIDTFLVPGTKLISVIIHGHFLEPKFNLMRSFDRTFILAQAPPGSDAADDGWEAIILNDNLNVRPYKLLPKVHIVESEPSDAEKEEITNEFSAYTKLKPEFANECLLMAGWDQMMAFFSFSNLNDNNQIPQDYFIQ</sequence>
<dbReference type="RefSeq" id="XP_003291589.1">
    <property type="nucleotide sequence ID" value="XM_003291541.1"/>
</dbReference>
<evidence type="ECO:0000256" key="1">
    <source>
        <dbReference type="ARBA" id="ARBA00004123"/>
    </source>
</evidence>
<dbReference type="PANTHER" id="PTHR10662:SF22">
    <property type="entry name" value="NUCLEAR RNA EXPORT FACTOR 1"/>
    <property type="match status" value="1"/>
</dbReference>
<dbReference type="eggNOG" id="KOG3763">
    <property type="taxonomic scope" value="Eukaryota"/>
</dbReference>
<feature type="domain" description="TAP-C" evidence="6">
    <location>
        <begin position="218"/>
        <end position="272"/>
    </location>
</feature>
<dbReference type="InterPro" id="IPR009060">
    <property type="entry name" value="UBA-like_sf"/>
</dbReference>